<evidence type="ECO:0000259" key="2">
    <source>
        <dbReference type="Pfam" id="PF25583"/>
    </source>
</evidence>
<dbReference type="Pfam" id="PF13280">
    <property type="entry name" value="WYL"/>
    <property type="match status" value="1"/>
</dbReference>
<feature type="domain" description="WCX" evidence="2">
    <location>
        <begin position="255"/>
        <end position="325"/>
    </location>
</feature>
<comment type="caution">
    <text evidence="3">The sequence shown here is derived from an EMBL/GenBank/DDBJ whole genome shotgun (WGS) entry which is preliminary data.</text>
</comment>
<protein>
    <submittedName>
        <fullName evidence="3">Transcriptional regulator</fullName>
    </submittedName>
</protein>
<reference evidence="3 4" key="1">
    <citation type="submission" date="2014-07" db="EMBL/GenBank/DDBJ databases">
        <title>Draft Genome Sequences of Environmental Pseudomonas syringae strains.</title>
        <authorList>
            <person name="Baltrus D.A."/>
            <person name="Berge O."/>
            <person name="Morris C."/>
        </authorList>
    </citation>
    <scope>NUCLEOTIDE SEQUENCE [LARGE SCALE GENOMIC DNA]</scope>
    <source>
        <strain evidence="3 4">CEB003</strain>
    </source>
</reference>
<dbReference type="PANTHER" id="PTHR34580:SF1">
    <property type="entry name" value="PROTEIN PAFC"/>
    <property type="match status" value="1"/>
</dbReference>
<evidence type="ECO:0000259" key="1">
    <source>
        <dbReference type="Pfam" id="PF13280"/>
    </source>
</evidence>
<dbReference type="InterPro" id="IPR026881">
    <property type="entry name" value="WYL_dom"/>
</dbReference>
<dbReference type="PANTHER" id="PTHR34580">
    <property type="match status" value="1"/>
</dbReference>
<name>A0A085UMV3_PSESX</name>
<dbReference type="Pfam" id="PF25583">
    <property type="entry name" value="WCX"/>
    <property type="match status" value="1"/>
</dbReference>
<accession>A0A085UMV3</accession>
<dbReference type="PROSITE" id="PS52050">
    <property type="entry name" value="WYL"/>
    <property type="match status" value="1"/>
</dbReference>
<sequence length="337" mass="38061">MPTHSTRTTISRQWEILKLLPNRAPGLTAAELHQQLEEAGHRTTKRTVERDLNELSSVFPLHCNDKGTPYGWYWQPGRSIDLPGITVGEALTLRLVEDSIRPLVPGLMLKSLEPRFNQARQKLTALGEESASARWVDKVASVQPALNLIAPEINAEHLDQLHRALLEDLQLHCQYRSANKNRVHELTLSPLGLVQRGQITYLVACAEVFDDVRLYAAHRFEAVTLISQPGRRPADFKLSDYVRSGAMQFGEGQMIQLRAWVDPTLAKRLRETPLSEDMKLIDQPDGALLTATINNSWELKWWLLSQAGAIRIDEPKTLRQALIDSQRQSLALHDTTI</sequence>
<dbReference type="SUPFAM" id="SSF46785">
    <property type="entry name" value="Winged helix' DNA-binding domain"/>
    <property type="match status" value="1"/>
</dbReference>
<feature type="domain" description="WYL" evidence="1">
    <location>
        <begin position="156"/>
        <end position="224"/>
    </location>
</feature>
<dbReference type="AlphaFoldDB" id="A0A085UMV3"/>
<dbReference type="EMBL" id="JPQT01000163">
    <property type="protein sequence ID" value="KFE44516.1"/>
    <property type="molecule type" value="Genomic_DNA"/>
</dbReference>
<dbReference type="InterPro" id="IPR051534">
    <property type="entry name" value="CBASS_pafABC_assoc_protein"/>
</dbReference>
<dbReference type="InterPro" id="IPR057727">
    <property type="entry name" value="WCX_dom"/>
</dbReference>
<organism evidence="3 4">
    <name type="scientific">Pseudomonas syringae</name>
    <dbReference type="NCBI Taxonomy" id="317"/>
    <lineage>
        <taxon>Bacteria</taxon>
        <taxon>Pseudomonadati</taxon>
        <taxon>Pseudomonadota</taxon>
        <taxon>Gammaproteobacteria</taxon>
        <taxon>Pseudomonadales</taxon>
        <taxon>Pseudomonadaceae</taxon>
        <taxon>Pseudomonas</taxon>
    </lineage>
</organism>
<evidence type="ECO:0000313" key="4">
    <source>
        <dbReference type="Proteomes" id="UP000028643"/>
    </source>
</evidence>
<evidence type="ECO:0000313" key="3">
    <source>
        <dbReference type="EMBL" id="KFE44516.1"/>
    </source>
</evidence>
<gene>
    <name evidence="3" type="ORF">IV02_29185</name>
</gene>
<proteinExistence type="predicted"/>
<dbReference type="RefSeq" id="WP_047579497.1">
    <property type="nucleotide sequence ID" value="NZ_JPQT01000163.1"/>
</dbReference>
<dbReference type="PATRIC" id="fig|317.174.peg.5956"/>
<dbReference type="InterPro" id="IPR036390">
    <property type="entry name" value="WH_DNA-bd_sf"/>
</dbReference>
<dbReference type="Proteomes" id="UP000028643">
    <property type="component" value="Unassembled WGS sequence"/>
</dbReference>